<evidence type="ECO:0000313" key="1">
    <source>
        <dbReference type="EMBL" id="KAJ7601332.1"/>
    </source>
</evidence>
<name>A0AAD7AWY9_MYCRO</name>
<protein>
    <submittedName>
        <fullName evidence="1">Uncharacterized protein</fullName>
    </submittedName>
</protein>
<feature type="non-terminal residue" evidence="1">
    <location>
        <position position="1"/>
    </location>
</feature>
<sequence length="101" mass="10502">MCGSSVGTPSIAILSGDEGDAILACFSAELAPGECLVKIVHRGSSHMQTTSHPFPRASTAMPPQVSSRAYRTIKYSNTSTGNWIIIPGAGGGLGHLVQYAR</sequence>
<evidence type="ECO:0000313" key="2">
    <source>
        <dbReference type="Proteomes" id="UP001221757"/>
    </source>
</evidence>
<dbReference type="EMBL" id="JARKIE010001632">
    <property type="protein sequence ID" value="KAJ7601332.1"/>
    <property type="molecule type" value="Genomic_DNA"/>
</dbReference>
<reference evidence="1" key="1">
    <citation type="submission" date="2023-03" db="EMBL/GenBank/DDBJ databases">
        <title>Massive genome expansion in bonnet fungi (Mycena s.s.) driven by repeated elements and novel gene families across ecological guilds.</title>
        <authorList>
            <consortium name="Lawrence Berkeley National Laboratory"/>
            <person name="Harder C.B."/>
            <person name="Miyauchi S."/>
            <person name="Viragh M."/>
            <person name="Kuo A."/>
            <person name="Thoen E."/>
            <person name="Andreopoulos B."/>
            <person name="Lu D."/>
            <person name="Skrede I."/>
            <person name="Drula E."/>
            <person name="Henrissat B."/>
            <person name="Morin E."/>
            <person name="Kohler A."/>
            <person name="Barry K."/>
            <person name="LaButti K."/>
            <person name="Morin E."/>
            <person name="Salamov A."/>
            <person name="Lipzen A."/>
            <person name="Mereny Z."/>
            <person name="Hegedus B."/>
            <person name="Baldrian P."/>
            <person name="Stursova M."/>
            <person name="Weitz H."/>
            <person name="Taylor A."/>
            <person name="Grigoriev I.V."/>
            <person name="Nagy L.G."/>
            <person name="Martin F."/>
            <person name="Kauserud H."/>
        </authorList>
    </citation>
    <scope>NUCLEOTIDE SEQUENCE</scope>
    <source>
        <strain evidence="1">CBHHK067</strain>
    </source>
</reference>
<keyword evidence="2" id="KW-1185">Reference proteome</keyword>
<comment type="caution">
    <text evidence="1">The sequence shown here is derived from an EMBL/GenBank/DDBJ whole genome shotgun (WGS) entry which is preliminary data.</text>
</comment>
<accession>A0AAD7AWY9</accession>
<proteinExistence type="predicted"/>
<organism evidence="1 2">
    <name type="scientific">Mycena rosella</name>
    <name type="common">Pink bonnet</name>
    <name type="synonym">Agaricus rosellus</name>
    <dbReference type="NCBI Taxonomy" id="1033263"/>
    <lineage>
        <taxon>Eukaryota</taxon>
        <taxon>Fungi</taxon>
        <taxon>Dikarya</taxon>
        <taxon>Basidiomycota</taxon>
        <taxon>Agaricomycotina</taxon>
        <taxon>Agaricomycetes</taxon>
        <taxon>Agaricomycetidae</taxon>
        <taxon>Agaricales</taxon>
        <taxon>Marasmiineae</taxon>
        <taxon>Mycenaceae</taxon>
        <taxon>Mycena</taxon>
    </lineage>
</organism>
<gene>
    <name evidence="1" type="ORF">B0H17DRAFT_1223228</name>
</gene>
<dbReference type="AlphaFoldDB" id="A0AAD7AWY9"/>
<dbReference type="Proteomes" id="UP001221757">
    <property type="component" value="Unassembled WGS sequence"/>
</dbReference>
<dbReference type="Gene3D" id="3.40.50.720">
    <property type="entry name" value="NAD(P)-binding Rossmann-like Domain"/>
    <property type="match status" value="1"/>
</dbReference>